<sequence length="127" mass="13048">MVLGLVGIVAALAVAGAARLADRLAARGGARELRAALLTTRHLAVLRATRAALAVDTARARLVVRVAAETALVRDVGALYGVRLAATRDSLAYAADGLGWGAANARLVVRRGSAAETVTVSRLGRVR</sequence>
<dbReference type="STRING" id="861299.J421_4437"/>
<gene>
    <name evidence="1" type="ORF">J421_4437</name>
</gene>
<name>W0RLL0_9BACT</name>
<dbReference type="InParanoid" id="W0RLL0"/>
<evidence type="ECO:0000313" key="2">
    <source>
        <dbReference type="Proteomes" id="UP000019151"/>
    </source>
</evidence>
<dbReference type="EMBL" id="CP007128">
    <property type="protein sequence ID" value="AHG91974.1"/>
    <property type="molecule type" value="Genomic_DNA"/>
</dbReference>
<proteinExistence type="predicted"/>
<organism evidence="1 2">
    <name type="scientific">Gemmatirosa kalamazoonensis</name>
    <dbReference type="NCBI Taxonomy" id="861299"/>
    <lineage>
        <taxon>Bacteria</taxon>
        <taxon>Pseudomonadati</taxon>
        <taxon>Gemmatimonadota</taxon>
        <taxon>Gemmatimonadia</taxon>
        <taxon>Gemmatimonadales</taxon>
        <taxon>Gemmatimonadaceae</taxon>
        <taxon>Gemmatirosa</taxon>
    </lineage>
</organism>
<accession>W0RLL0</accession>
<dbReference type="KEGG" id="gba:J421_4437"/>
<dbReference type="AlphaFoldDB" id="W0RLL0"/>
<dbReference type="eggNOG" id="COG4970">
    <property type="taxonomic scope" value="Bacteria"/>
</dbReference>
<protein>
    <submittedName>
        <fullName evidence="1">Uncharacterized protein</fullName>
    </submittedName>
</protein>
<evidence type="ECO:0000313" key="1">
    <source>
        <dbReference type="EMBL" id="AHG91974.1"/>
    </source>
</evidence>
<dbReference type="Proteomes" id="UP000019151">
    <property type="component" value="Chromosome"/>
</dbReference>
<keyword evidence="2" id="KW-1185">Reference proteome</keyword>
<reference evidence="1 2" key="1">
    <citation type="journal article" date="2014" name="Genome Announc.">
        <title>Genome Sequence and Methylome of Soil Bacterium Gemmatirosa kalamazoonensis KBS708T, a Member of the Rarely Cultivated Gemmatimonadetes Phylum.</title>
        <authorList>
            <person name="Debruyn J.M."/>
            <person name="Radosevich M."/>
            <person name="Wommack K.E."/>
            <person name="Polson S.W."/>
            <person name="Hauser L.J."/>
            <person name="Fawaz M.N."/>
            <person name="Korlach J."/>
            <person name="Tsai Y.C."/>
        </authorList>
    </citation>
    <scope>NUCLEOTIDE SEQUENCE [LARGE SCALE GENOMIC DNA]</scope>
    <source>
        <strain evidence="1 2">KBS708</strain>
    </source>
</reference>
<dbReference type="HOGENOM" id="CLU_1967377_0_0_0"/>